<dbReference type="EMBL" id="GGEC01070248">
    <property type="protein sequence ID" value="MBX50732.1"/>
    <property type="molecule type" value="Transcribed_RNA"/>
</dbReference>
<organism evidence="1">
    <name type="scientific">Rhizophora mucronata</name>
    <name type="common">Asiatic mangrove</name>
    <dbReference type="NCBI Taxonomy" id="61149"/>
    <lineage>
        <taxon>Eukaryota</taxon>
        <taxon>Viridiplantae</taxon>
        <taxon>Streptophyta</taxon>
        <taxon>Embryophyta</taxon>
        <taxon>Tracheophyta</taxon>
        <taxon>Spermatophyta</taxon>
        <taxon>Magnoliopsida</taxon>
        <taxon>eudicotyledons</taxon>
        <taxon>Gunneridae</taxon>
        <taxon>Pentapetalae</taxon>
        <taxon>rosids</taxon>
        <taxon>fabids</taxon>
        <taxon>Malpighiales</taxon>
        <taxon>Rhizophoraceae</taxon>
        <taxon>Rhizophora</taxon>
    </lineage>
</organism>
<proteinExistence type="predicted"/>
<name>A0A2P2P7N2_RHIMU</name>
<sequence>MCDLPKGKCYNTSPDFIFTSDYLLSKEYGHCSWCRLFIYLE</sequence>
<accession>A0A2P2P7N2</accession>
<evidence type="ECO:0000313" key="1">
    <source>
        <dbReference type="EMBL" id="MBX50732.1"/>
    </source>
</evidence>
<protein>
    <submittedName>
        <fullName evidence="1">Uncharacterized protein</fullName>
    </submittedName>
</protein>
<reference evidence="1" key="1">
    <citation type="submission" date="2018-02" db="EMBL/GenBank/DDBJ databases">
        <title>Rhizophora mucronata_Transcriptome.</title>
        <authorList>
            <person name="Meera S.P."/>
            <person name="Sreeshan A."/>
            <person name="Augustine A."/>
        </authorList>
    </citation>
    <scope>NUCLEOTIDE SEQUENCE</scope>
    <source>
        <tissue evidence="1">Leaf</tissue>
    </source>
</reference>
<dbReference type="AlphaFoldDB" id="A0A2P2P7N2"/>